<dbReference type="InterPro" id="IPR027823">
    <property type="entry name" value="DUF4468"/>
</dbReference>
<dbReference type="EMBL" id="JADQDP010000002">
    <property type="protein sequence ID" value="MBF9141932.1"/>
    <property type="molecule type" value="Genomic_DNA"/>
</dbReference>
<evidence type="ECO:0000313" key="3">
    <source>
        <dbReference type="EMBL" id="MBF9141932.1"/>
    </source>
</evidence>
<proteinExistence type="predicted"/>
<organism evidence="3 4">
    <name type="scientific">Hymenobacter properus</name>
    <dbReference type="NCBI Taxonomy" id="2791026"/>
    <lineage>
        <taxon>Bacteria</taxon>
        <taxon>Pseudomonadati</taxon>
        <taxon>Bacteroidota</taxon>
        <taxon>Cytophagia</taxon>
        <taxon>Cytophagales</taxon>
        <taxon>Hymenobacteraceae</taxon>
        <taxon>Hymenobacter</taxon>
    </lineage>
</organism>
<dbReference type="AlphaFoldDB" id="A0A931BGL8"/>
<comment type="caution">
    <text evidence="3">The sequence shown here is derived from an EMBL/GenBank/DDBJ whole genome shotgun (WGS) entry which is preliminary data.</text>
</comment>
<evidence type="ECO:0000259" key="2">
    <source>
        <dbReference type="Pfam" id="PF14730"/>
    </source>
</evidence>
<dbReference type="Pfam" id="PF14730">
    <property type="entry name" value="DUF4468"/>
    <property type="match status" value="1"/>
</dbReference>
<dbReference type="Gene3D" id="3.30.530.80">
    <property type="match status" value="1"/>
</dbReference>
<gene>
    <name evidence="3" type="ORF">I2I01_09825</name>
</gene>
<evidence type="ECO:0000313" key="4">
    <source>
        <dbReference type="Proteomes" id="UP000645610"/>
    </source>
</evidence>
<dbReference type="Proteomes" id="UP000645610">
    <property type="component" value="Unassembled WGS sequence"/>
</dbReference>
<keyword evidence="4" id="KW-1185">Reference proteome</keyword>
<keyword evidence="1" id="KW-0732">Signal</keyword>
<feature type="signal peptide" evidence="1">
    <location>
        <begin position="1"/>
        <end position="19"/>
    </location>
</feature>
<feature type="domain" description="DUF4468" evidence="2">
    <location>
        <begin position="42"/>
        <end position="125"/>
    </location>
</feature>
<dbReference type="RefSeq" id="WP_196286265.1">
    <property type="nucleotide sequence ID" value="NZ_JADQDP010000002.1"/>
</dbReference>
<feature type="chain" id="PRO_5037273339" evidence="1">
    <location>
        <begin position="20"/>
        <end position="185"/>
    </location>
</feature>
<reference evidence="3 4" key="1">
    <citation type="submission" date="2020-11" db="EMBL/GenBank/DDBJ databases">
        <authorList>
            <person name="Kim M.K."/>
        </authorList>
    </citation>
    <scope>NUCLEOTIDE SEQUENCE [LARGE SCALE GENOMIC DNA]</scope>
    <source>
        <strain evidence="3 4">BT439</strain>
    </source>
</reference>
<accession>A0A931BGL8</accession>
<protein>
    <submittedName>
        <fullName evidence="3">DUF4468 domain-containing protein</fullName>
    </submittedName>
</protein>
<sequence>MKYILFALALLTTAPSVYAQKAGTTETAPALPIDPNTHLMTYTAVVEVPGATKDELYARALEWMAKTYQSANDVVQLKDKAAGEIIAKGGIPFFFKHQPCGYVVHTQTLFVKDGRYKFVMTDFKHVNVLPVRDWSMGPLEQPTTPKGFLKRAWAEVQSTTDEKAKAMIASLEQAMQAKGKAASDF</sequence>
<evidence type="ECO:0000256" key="1">
    <source>
        <dbReference type="SAM" id="SignalP"/>
    </source>
</evidence>
<name>A0A931BGL8_9BACT</name>
<dbReference type="CDD" id="cd12190">
    <property type="entry name" value="Bacova_04320_like"/>
    <property type="match status" value="1"/>
</dbReference>